<name>A0A150J5K7_9EURY</name>
<keyword evidence="1" id="KW-1133">Transmembrane helix</keyword>
<organism evidence="2 3">
    <name type="scientific">Candidatus Methanofastidiosum methylothiophilum</name>
    <dbReference type="NCBI Taxonomy" id="1705564"/>
    <lineage>
        <taxon>Archaea</taxon>
        <taxon>Methanobacteriati</taxon>
        <taxon>Methanobacteriota</taxon>
        <taxon>Stenosarchaea group</taxon>
        <taxon>Candidatus Methanofastidiosia</taxon>
        <taxon>Candidatus Methanofastidiosales</taxon>
        <taxon>Candidatus Methanofastidiosaceae</taxon>
        <taxon>Candidatus Methanofastidiosum</taxon>
    </lineage>
</organism>
<feature type="transmembrane region" description="Helical" evidence="1">
    <location>
        <begin position="6"/>
        <end position="21"/>
    </location>
</feature>
<dbReference type="AlphaFoldDB" id="A0A150J5K7"/>
<comment type="caution">
    <text evidence="2">The sequence shown here is derived from an EMBL/GenBank/DDBJ whole genome shotgun (WGS) entry which is preliminary data.</text>
</comment>
<evidence type="ECO:0000313" key="3">
    <source>
        <dbReference type="Proteomes" id="UP000075398"/>
    </source>
</evidence>
<reference evidence="2 3" key="1">
    <citation type="journal article" date="2016" name="ISME J.">
        <title>Chasing the elusive Euryarchaeota class WSA2: genomes reveal a uniquely fastidious methyl-reducing methanogen.</title>
        <authorList>
            <person name="Nobu M.K."/>
            <person name="Narihiro T."/>
            <person name="Kuroda K."/>
            <person name="Mei R."/>
            <person name="Liu W.T."/>
        </authorList>
    </citation>
    <scope>NUCLEOTIDE SEQUENCE [LARGE SCALE GENOMIC DNA]</scope>
    <source>
        <strain evidence="2">U1lsi0528_Bin055</strain>
    </source>
</reference>
<dbReference type="Proteomes" id="UP000075398">
    <property type="component" value="Unassembled WGS sequence"/>
</dbReference>
<sequence>MDYYIIIPSLILGLVFGRYILNRFNKPNELVWFIIITFFIINILIVVFDRYIIPGHYIINEIKSFVPGILIGVYLYLILAVLGVFKPSRRQLSKKHLKN</sequence>
<feature type="transmembrane region" description="Helical" evidence="1">
    <location>
        <begin position="30"/>
        <end position="53"/>
    </location>
</feature>
<feature type="transmembrane region" description="Helical" evidence="1">
    <location>
        <begin position="65"/>
        <end position="85"/>
    </location>
</feature>
<evidence type="ECO:0000256" key="1">
    <source>
        <dbReference type="SAM" id="Phobius"/>
    </source>
</evidence>
<protein>
    <submittedName>
        <fullName evidence="2">Uncharacterized protein</fullName>
    </submittedName>
</protein>
<keyword evidence="1" id="KW-0812">Transmembrane</keyword>
<keyword evidence="1" id="KW-0472">Membrane</keyword>
<proteinExistence type="predicted"/>
<gene>
    <name evidence="2" type="ORF">AMQ22_00771</name>
</gene>
<evidence type="ECO:0000313" key="2">
    <source>
        <dbReference type="EMBL" id="KYC52501.1"/>
    </source>
</evidence>
<accession>A0A150J5K7</accession>
<dbReference type="EMBL" id="LNGC01000022">
    <property type="protein sequence ID" value="KYC52501.1"/>
    <property type="molecule type" value="Genomic_DNA"/>
</dbReference>